<dbReference type="Proteomes" id="UP000250235">
    <property type="component" value="Unassembled WGS sequence"/>
</dbReference>
<sequence>MIFFPALHTMPPRLMLRSVFLEPKLCPGNLLSYSSYVKYEHFADPPATRAHPSASDTGSTALVHLSTEIVQIIDLSLLLTWGGPFEFHNHSLLDRQLGFLRLFHIPPCISQWVLLTLLQRYSKRFSKATVELISTPPTMFHNLLVTMDLTLVSLFIHPSADPVELTSPPTSSFNYEGTSGDSSDHNDDNDAFSGAGIDSGAMGADLSSSPPLSRLETPPSWQCY</sequence>
<keyword evidence="3" id="KW-1185">Reference proteome</keyword>
<gene>
    <name evidence="2" type="ORF">F511_18727</name>
</gene>
<dbReference type="AlphaFoldDB" id="A0A2Z7AE84"/>
<protein>
    <submittedName>
        <fullName evidence="2">Uncharacterized protein</fullName>
    </submittedName>
</protein>
<reference evidence="2 3" key="1">
    <citation type="journal article" date="2015" name="Proc. Natl. Acad. Sci. U.S.A.">
        <title>The resurrection genome of Boea hygrometrica: A blueprint for survival of dehydration.</title>
        <authorList>
            <person name="Xiao L."/>
            <person name="Yang G."/>
            <person name="Zhang L."/>
            <person name="Yang X."/>
            <person name="Zhao S."/>
            <person name="Ji Z."/>
            <person name="Zhou Q."/>
            <person name="Hu M."/>
            <person name="Wang Y."/>
            <person name="Chen M."/>
            <person name="Xu Y."/>
            <person name="Jin H."/>
            <person name="Xiao X."/>
            <person name="Hu G."/>
            <person name="Bao F."/>
            <person name="Hu Y."/>
            <person name="Wan P."/>
            <person name="Li L."/>
            <person name="Deng X."/>
            <person name="Kuang T."/>
            <person name="Xiang C."/>
            <person name="Zhu J.K."/>
            <person name="Oliver M.J."/>
            <person name="He Y."/>
        </authorList>
    </citation>
    <scope>NUCLEOTIDE SEQUENCE [LARGE SCALE GENOMIC DNA]</scope>
    <source>
        <strain evidence="3">cv. XS01</strain>
    </source>
</reference>
<evidence type="ECO:0000256" key="1">
    <source>
        <dbReference type="SAM" id="MobiDB-lite"/>
    </source>
</evidence>
<evidence type="ECO:0000313" key="2">
    <source>
        <dbReference type="EMBL" id="KZV19918.1"/>
    </source>
</evidence>
<evidence type="ECO:0000313" key="3">
    <source>
        <dbReference type="Proteomes" id="UP000250235"/>
    </source>
</evidence>
<proteinExistence type="predicted"/>
<organism evidence="2 3">
    <name type="scientific">Dorcoceras hygrometricum</name>
    <dbReference type="NCBI Taxonomy" id="472368"/>
    <lineage>
        <taxon>Eukaryota</taxon>
        <taxon>Viridiplantae</taxon>
        <taxon>Streptophyta</taxon>
        <taxon>Embryophyta</taxon>
        <taxon>Tracheophyta</taxon>
        <taxon>Spermatophyta</taxon>
        <taxon>Magnoliopsida</taxon>
        <taxon>eudicotyledons</taxon>
        <taxon>Gunneridae</taxon>
        <taxon>Pentapetalae</taxon>
        <taxon>asterids</taxon>
        <taxon>lamiids</taxon>
        <taxon>Lamiales</taxon>
        <taxon>Gesneriaceae</taxon>
        <taxon>Didymocarpoideae</taxon>
        <taxon>Trichosporeae</taxon>
        <taxon>Loxocarpinae</taxon>
        <taxon>Dorcoceras</taxon>
    </lineage>
</organism>
<feature type="compositionally biased region" description="Polar residues" evidence="1">
    <location>
        <begin position="167"/>
        <end position="180"/>
    </location>
</feature>
<name>A0A2Z7AE84_9LAMI</name>
<feature type="region of interest" description="Disordered" evidence="1">
    <location>
        <begin position="165"/>
        <end position="224"/>
    </location>
</feature>
<accession>A0A2Z7AE84</accession>
<dbReference type="EMBL" id="KV016253">
    <property type="protein sequence ID" value="KZV19918.1"/>
    <property type="molecule type" value="Genomic_DNA"/>
</dbReference>